<dbReference type="PANTHER" id="PTHR30329">
    <property type="entry name" value="STATOR ELEMENT OF FLAGELLAR MOTOR COMPLEX"/>
    <property type="match status" value="1"/>
</dbReference>
<dbReference type="InterPro" id="IPR036737">
    <property type="entry name" value="OmpA-like_sf"/>
</dbReference>
<keyword evidence="3" id="KW-0998">Cell outer membrane</keyword>
<dbReference type="PROSITE" id="PS51123">
    <property type="entry name" value="OMPA_2"/>
    <property type="match status" value="1"/>
</dbReference>
<reference evidence="7" key="1">
    <citation type="submission" date="2019-11" db="EMBL/GenBank/DDBJ databases">
        <title>Microbial mats filling the niche in hypersaline microbial mats.</title>
        <authorList>
            <person name="Wong H.L."/>
            <person name="Macleod F.I."/>
            <person name="White R.A. III"/>
            <person name="Burns B.P."/>
        </authorList>
    </citation>
    <scope>NUCLEOTIDE SEQUENCE</scope>
    <source>
        <strain evidence="7">Bin_327</strain>
    </source>
</reference>
<evidence type="ECO:0000256" key="2">
    <source>
        <dbReference type="ARBA" id="ARBA00023136"/>
    </source>
</evidence>
<dbReference type="Gene3D" id="2.120.10.30">
    <property type="entry name" value="TolB, C-terminal domain"/>
    <property type="match status" value="1"/>
</dbReference>
<dbReference type="InterPro" id="IPR008969">
    <property type="entry name" value="CarboxyPept-like_regulatory"/>
</dbReference>
<feature type="domain" description="OmpA-like" evidence="6">
    <location>
        <begin position="479"/>
        <end position="595"/>
    </location>
</feature>
<dbReference type="PANTHER" id="PTHR30329:SF21">
    <property type="entry name" value="LIPOPROTEIN YIAD-RELATED"/>
    <property type="match status" value="1"/>
</dbReference>
<gene>
    <name evidence="7" type="ORF">GF359_06975</name>
</gene>
<dbReference type="InterPro" id="IPR050330">
    <property type="entry name" value="Bact_OuterMem_StrucFunc"/>
</dbReference>
<evidence type="ECO:0000256" key="3">
    <source>
        <dbReference type="ARBA" id="ARBA00023237"/>
    </source>
</evidence>
<dbReference type="GO" id="GO:0009279">
    <property type="term" value="C:cell outer membrane"/>
    <property type="evidence" value="ECO:0007669"/>
    <property type="project" value="UniProtKB-SubCell"/>
</dbReference>
<proteinExistence type="predicted"/>
<dbReference type="CDD" id="cd07185">
    <property type="entry name" value="OmpA_C-like"/>
    <property type="match status" value="1"/>
</dbReference>
<dbReference type="InterPro" id="IPR006664">
    <property type="entry name" value="OMP_bac"/>
</dbReference>
<dbReference type="InterPro" id="IPR006665">
    <property type="entry name" value="OmpA-like"/>
</dbReference>
<dbReference type="EMBL" id="WJKJ01000235">
    <property type="protein sequence ID" value="MBD3364941.1"/>
    <property type="molecule type" value="Genomic_DNA"/>
</dbReference>
<evidence type="ECO:0000256" key="1">
    <source>
        <dbReference type="ARBA" id="ARBA00004442"/>
    </source>
</evidence>
<dbReference type="Gene3D" id="2.60.40.1120">
    <property type="entry name" value="Carboxypeptidase-like, regulatory domain"/>
    <property type="match status" value="1"/>
</dbReference>
<evidence type="ECO:0000256" key="5">
    <source>
        <dbReference type="SAM" id="MobiDB-lite"/>
    </source>
</evidence>
<evidence type="ECO:0000313" key="8">
    <source>
        <dbReference type="Proteomes" id="UP000630660"/>
    </source>
</evidence>
<dbReference type="PRINTS" id="PR01021">
    <property type="entry name" value="OMPADOMAIN"/>
</dbReference>
<feature type="compositionally biased region" description="Basic and acidic residues" evidence="5">
    <location>
        <begin position="571"/>
        <end position="588"/>
    </location>
</feature>
<dbReference type="Pfam" id="PF07676">
    <property type="entry name" value="PD40"/>
    <property type="match status" value="3"/>
</dbReference>
<feature type="region of interest" description="Disordered" evidence="5">
    <location>
        <begin position="564"/>
        <end position="588"/>
    </location>
</feature>
<dbReference type="Gene3D" id="3.30.1330.60">
    <property type="entry name" value="OmpA-like domain"/>
    <property type="match status" value="1"/>
</dbReference>
<dbReference type="AlphaFoldDB" id="A0A9D5KBZ6"/>
<dbReference type="Pfam" id="PF00691">
    <property type="entry name" value="OmpA"/>
    <property type="match status" value="1"/>
</dbReference>
<comment type="caution">
    <text evidence="7">The sequence shown here is derived from an EMBL/GenBank/DDBJ whole genome shotgun (WGS) entry which is preliminary data.</text>
</comment>
<accession>A0A9D5KBZ6</accession>
<name>A0A9D5KBZ6_UNCW3</name>
<dbReference type="SUPFAM" id="SSF103088">
    <property type="entry name" value="OmpA-like"/>
    <property type="match status" value="1"/>
</dbReference>
<dbReference type="InterPro" id="IPR011042">
    <property type="entry name" value="6-blade_b-propeller_TolB-like"/>
</dbReference>
<dbReference type="SUPFAM" id="SSF82171">
    <property type="entry name" value="DPP6 N-terminal domain-like"/>
    <property type="match status" value="1"/>
</dbReference>
<dbReference type="Proteomes" id="UP000630660">
    <property type="component" value="Unassembled WGS sequence"/>
</dbReference>
<evidence type="ECO:0000256" key="4">
    <source>
        <dbReference type="PROSITE-ProRule" id="PRU00473"/>
    </source>
</evidence>
<evidence type="ECO:0000259" key="6">
    <source>
        <dbReference type="PROSITE" id="PS51123"/>
    </source>
</evidence>
<sequence length="595" mass="66744">MKCQRILPVFLLFACCLYADTDKIRARDYKVFIRTNAPSEEAFVAVQSLAEPYIVTDEWEKAVNVFQKYQRLFPGLNKRFDRIINILEAEEEGLEITNLGKTINSKGNEGFPVPSADGRYLFFTGKDREGCLGGEDVFVSEASQSSWHEVRPIEGDINTVEGNESLTSISFDGNKLLILGGYEEGRGRADIFYVERTEDGWSDVEHLPWPINSTGFDSDAFITSDGMAILFTSDRRGVTGNYHQKGAAFHGNFWGNTDIFVCEKLDTGWGPAINLGSMINTPYAERTPFLHPDGKTLYFSSDGHYGIGRLDVFKSIRLSEDSWTKWSEPVNLGKEINTSRDDMGYKITTTGEEAYFSAFSTDTLEGSYGAFDIYRVTLPSTARPEVVATVKGMVTDQDGNPLAATIYWEDLSTGRNIGESGVNPQDGSYFIALPLGKNYGYYAEKQGYYPVSENLDLSTDTQAVEITEDIVLVAIQELKKTGKPVRINNIFFDFDAYRLKPESYPELDRLAEILKENPDMKVAIAGHTDNVGDEYYNMKLSKNRAISVVTYLIQHGCKIDNLDPEGYGESKPVDTNETEEGRAQNRRVEFKVVRE</sequence>
<evidence type="ECO:0000313" key="7">
    <source>
        <dbReference type="EMBL" id="MBD3364941.1"/>
    </source>
</evidence>
<protein>
    <submittedName>
        <fullName evidence="7">OmpA family protein</fullName>
    </submittedName>
</protein>
<comment type="subcellular location">
    <subcellularLocation>
        <location evidence="1">Cell outer membrane</location>
    </subcellularLocation>
</comment>
<keyword evidence="2 4" id="KW-0472">Membrane</keyword>
<dbReference type="InterPro" id="IPR011659">
    <property type="entry name" value="WD40"/>
</dbReference>
<organism evidence="7 8">
    <name type="scientific">candidate division WOR-3 bacterium</name>
    <dbReference type="NCBI Taxonomy" id="2052148"/>
    <lineage>
        <taxon>Bacteria</taxon>
        <taxon>Bacteria division WOR-3</taxon>
    </lineage>
</organism>
<dbReference type="SUPFAM" id="SSF49464">
    <property type="entry name" value="Carboxypeptidase regulatory domain-like"/>
    <property type="match status" value="1"/>
</dbReference>